<evidence type="ECO:0000313" key="1">
    <source>
        <dbReference type="EMBL" id="AJT40652.1"/>
    </source>
</evidence>
<protein>
    <submittedName>
        <fullName evidence="1">Uncharacterized protein</fullName>
    </submittedName>
</protein>
<proteinExistence type="predicted"/>
<reference evidence="1 2" key="1">
    <citation type="journal article" date="2015" name="Genome Announc.">
        <title>Complete Genome Sequencing of Protease-Producing Novel Arthrobacter sp. Strain IHBB 11108 Using PacBio Single-Molecule Real-Time Sequencing Technology.</title>
        <authorList>
            <person name="Kiran S."/>
            <person name="Swarnkar M.K."/>
            <person name="Pal M."/>
            <person name="Thakur R."/>
            <person name="Tewari R."/>
            <person name="Singh A.K."/>
            <person name="Gulati A."/>
        </authorList>
    </citation>
    <scope>NUCLEOTIDE SEQUENCE [LARGE SCALE GENOMIC DNA]</scope>
    <source>
        <strain evidence="1 2">IHBB 11108</strain>
    </source>
</reference>
<dbReference type="EMBL" id="CP011005">
    <property type="protein sequence ID" value="AJT40652.1"/>
    <property type="molecule type" value="Genomic_DNA"/>
</dbReference>
<dbReference type="KEGG" id="ari:UM93_02315"/>
<organism evidence="1 2">
    <name type="scientific">Psychromicrobium lacuslunae</name>
    <dbReference type="NCBI Taxonomy" id="1618207"/>
    <lineage>
        <taxon>Bacteria</taxon>
        <taxon>Bacillati</taxon>
        <taxon>Actinomycetota</taxon>
        <taxon>Actinomycetes</taxon>
        <taxon>Micrococcales</taxon>
        <taxon>Micrococcaceae</taxon>
        <taxon>Psychromicrobium</taxon>
    </lineage>
</organism>
<sequence length="67" mass="7286">MVILKLDQLLLADVPAVALQPAGYTGSPANDVEQSYFVIFPEGESNLTLETATLQLDGYQQDKIKGF</sequence>
<dbReference type="STRING" id="1618207.UM93_02315"/>
<dbReference type="HOGENOM" id="CLU_2803129_0_0_11"/>
<dbReference type="AlphaFoldDB" id="A0A0D4BW26"/>
<name>A0A0D4BW26_9MICC</name>
<keyword evidence="2" id="KW-1185">Reference proteome</keyword>
<dbReference type="PATRIC" id="fig|1618207.4.peg.473"/>
<accession>A0A0D4BW26</accession>
<dbReference type="Proteomes" id="UP000061839">
    <property type="component" value="Chromosome"/>
</dbReference>
<gene>
    <name evidence="1" type="ORF">UM93_02315</name>
</gene>
<evidence type="ECO:0000313" key="2">
    <source>
        <dbReference type="Proteomes" id="UP000061839"/>
    </source>
</evidence>
<dbReference type="RefSeq" id="WP_045073418.1">
    <property type="nucleotide sequence ID" value="NZ_CP011005.1"/>
</dbReference>